<evidence type="ECO:0000259" key="5">
    <source>
        <dbReference type="PROSITE" id="PS50048"/>
    </source>
</evidence>
<evidence type="ECO:0000313" key="7">
    <source>
        <dbReference type="Proteomes" id="UP000750711"/>
    </source>
</evidence>
<evidence type="ECO:0000313" key="6">
    <source>
        <dbReference type="EMBL" id="KAH0550922.1"/>
    </source>
</evidence>
<organism evidence="6 7">
    <name type="scientific">Trichoglossum hirsutum</name>
    <dbReference type="NCBI Taxonomy" id="265104"/>
    <lineage>
        <taxon>Eukaryota</taxon>
        <taxon>Fungi</taxon>
        <taxon>Dikarya</taxon>
        <taxon>Ascomycota</taxon>
        <taxon>Pezizomycotina</taxon>
        <taxon>Geoglossomycetes</taxon>
        <taxon>Geoglossales</taxon>
        <taxon>Geoglossaceae</taxon>
        <taxon>Trichoglossum</taxon>
    </lineage>
</organism>
<keyword evidence="2" id="KW-0479">Metal-binding</keyword>
<dbReference type="InterPro" id="IPR007219">
    <property type="entry name" value="XnlR_reg_dom"/>
</dbReference>
<keyword evidence="7" id="KW-1185">Reference proteome</keyword>
<dbReference type="PROSITE" id="PS00463">
    <property type="entry name" value="ZN2_CY6_FUNGAL_1"/>
    <property type="match status" value="1"/>
</dbReference>
<feature type="region of interest" description="Disordered" evidence="4">
    <location>
        <begin position="1"/>
        <end position="20"/>
    </location>
</feature>
<dbReference type="GO" id="GO:0003677">
    <property type="term" value="F:DNA binding"/>
    <property type="evidence" value="ECO:0007669"/>
    <property type="project" value="InterPro"/>
</dbReference>
<protein>
    <recommendedName>
        <fullName evidence="5">Zn(2)-C6 fungal-type domain-containing protein</fullName>
    </recommendedName>
</protein>
<dbReference type="CDD" id="cd00067">
    <property type="entry name" value="GAL4"/>
    <property type="match status" value="1"/>
</dbReference>
<name>A0A9P8IB78_9PEZI</name>
<dbReference type="AlphaFoldDB" id="A0A9P8IB78"/>
<dbReference type="PROSITE" id="PS50048">
    <property type="entry name" value="ZN2_CY6_FUNGAL_2"/>
    <property type="match status" value="1"/>
</dbReference>
<dbReference type="GO" id="GO:0006351">
    <property type="term" value="P:DNA-templated transcription"/>
    <property type="evidence" value="ECO:0007669"/>
    <property type="project" value="InterPro"/>
</dbReference>
<dbReference type="SUPFAM" id="SSF57701">
    <property type="entry name" value="Zn2/Cys6 DNA-binding domain"/>
    <property type="match status" value="1"/>
</dbReference>
<dbReference type="InterPro" id="IPR036864">
    <property type="entry name" value="Zn2-C6_fun-type_DNA-bd_sf"/>
</dbReference>
<feature type="domain" description="Zn(2)-C6 fungal-type" evidence="5">
    <location>
        <begin position="23"/>
        <end position="52"/>
    </location>
</feature>
<evidence type="ECO:0000256" key="2">
    <source>
        <dbReference type="ARBA" id="ARBA00022723"/>
    </source>
</evidence>
<dbReference type="EMBL" id="JAGHQM010002355">
    <property type="protein sequence ID" value="KAH0550922.1"/>
    <property type="molecule type" value="Genomic_DNA"/>
</dbReference>
<dbReference type="CDD" id="cd12148">
    <property type="entry name" value="fungal_TF_MHR"/>
    <property type="match status" value="1"/>
</dbReference>
<dbReference type="SMART" id="SM00066">
    <property type="entry name" value="GAL4"/>
    <property type="match status" value="1"/>
</dbReference>
<gene>
    <name evidence="6" type="ORF">GP486_007712</name>
</gene>
<dbReference type="InterPro" id="IPR001138">
    <property type="entry name" value="Zn2Cys6_DnaBD"/>
</dbReference>
<dbReference type="Pfam" id="PF00172">
    <property type="entry name" value="Zn_clus"/>
    <property type="match status" value="1"/>
</dbReference>
<accession>A0A9P8IB78</accession>
<evidence type="ECO:0000256" key="4">
    <source>
        <dbReference type="SAM" id="MobiDB-lite"/>
    </source>
</evidence>
<dbReference type="PANTHER" id="PTHR31001">
    <property type="entry name" value="UNCHARACTERIZED TRANSCRIPTIONAL REGULATORY PROTEIN"/>
    <property type="match status" value="1"/>
</dbReference>
<feature type="region of interest" description="Disordered" evidence="4">
    <location>
        <begin position="92"/>
        <end position="112"/>
    </location>
</feature>
<dbReference type="Proteomes" id="UP000750711">
    <property type="component" value="Unassembled WGS sequence"/>
</dbReference>
<proteinExistence type="predicted"/>
<dbReference type="InterPro" id="IPR050613">
    <property type="entry name" value="Sec_Metabolite_Reg"/>
</dbReference>
<dbReference type="Pfam" id="PF04082">
    <property type="entry name" value="Fungal_trans"/>
    <property type="match status" value="1"/>
</dbReference>
<dbReference type="PANTHER" id="PTHR31001:SF50">
    <property type="entry name" value="ZN(II)2CYS6 TRANSCRIPTION FACTOR (EUROFUNG)"/>
    <property type="match status" value="1"/>
</dbReference>
<sequence>MADLQSTADPSKLSPSAHLNPRSCVTCRRRKVKCDKQSPCSNCTKAHIPCIFPERGRAVRRSRKAPDNELLKRLAKLEGVVEELSGHVAAEEGGLGGQLLPRSDTSSSEKETGRLVINEGRSRYVSSNFWASLTNEVDDLKAMLYEDESENDGSSPGSGLSVTNGRDGFVFGYHSLATTLRELHPEPNLIDYLWQIYSSNVDPVLKIIHKPTFEENLAKAKFNLDGLSKGTEALMFAMYFAAVTSLKPEECRSMLQMEKSTLHNKYRFAVEQALARAGLLDTRELVILQAFVIFLVCVRRHTESKKVWTLTGLAIRIAQSLGLHRDGTAFDLNPFETEMRRRLWWQICILDIRSAEDDGTDPSIMEYSFDTKLPLNINDDDIDPETEKAPASRKECTDMVFCLVRFEIYRSLRRLNRVIHLGYRHETQRQELTLKEKEKLIEDCQLMLKEKYLDKCDMTVPLHWVSAAVVKLVIAKIYLIIHHPFQQKDGGVTVPQETRDHLFHTSCVVLEYSHLIQSWPAASHWGWLFETYVQWHAVAFILTELCVRADGPEVDKAWKAVDTVFREADQFEMEADSKRSQHWKPLKKLLAKATNVRQAHAREMMTRMAMEEAAALPNDDVRDYWSTPDAASGTATGSLSPGTPLPFGVDVAMISTPASGLNAFQPVDNLTVMSDVSDETTTSWQGWNGRIFQTMVNQGWSENPEEYVNPAAPSIW</sequence>
<keyword evidence="3" id="KW-0539">Nucleus</keyword>
<dbReference type="GO" id="GO:0000981">
    <property type="term" value="F:DNA-binding transcription factor activity, RNA polymerase II-specific"/>
    <property type="evidence" value="ECO:0007669"/>
    <property type="project" value="InterPro"/>
</dbReference>
<evidence type="ECO:0000256" key="1">
    <source>
        <dbReference type="ARBA" id="ARBA00004123"/>
    </source>
</evidence>
<dbReference type="GO" id="GO:0005634">
    <property type="term" value="C:nucleus"/>
    <property type="evidence" value="ECO:0007669"/>
    <property type="project" value="UniProtKB-SubCell"/>
</dbReference>
<comment type="caution">
    <text evidence="6">The sequence shown here is derived from an EMBL/GenBank/DDBJ whole genome shotgun (WGS) entry which is preliminary data.</text>
</comment>
<dbReference type="SMART" id="SM00906">
    <property type="entry name" value="Fungal_trans"/>
    <property type="match status" value="1"/>
</dbReference>
<evidence type="ECO:0000256" key="3">
    <source>
        <dbReference type="ARBA" id="ARBA00023242"/>
    </source>
</evidence>
<reference evidence="6" key="1">
    <citation type="submission" date="2021-03" db="EMBL/GenBank/DDBJ databases">
        <title>Comparative genomics and phylogenomic investigation of the class Geoglossomycetes provide insights into ecological specialization and systematics.</title>
        <authorList>
            <person name="Melie T."/>
            <person name="Pirro S."/>
            <person name="Miller A.N."/>
            <person name="Quandt A."/>
        </authorList>
    </citation>
    <scope>NUCLEOTIDE SEQUENCE</scope>
    <source>
        <strain evidence="6">CAQ_001_2017</strain>
    </source>
</reference>
<comment type="subcellular location">
    <subcellularLocation>
        <location evidence="1">Nucleus</location>
    </subcellularLocation>
</comment>
<dbReference type="Gene3D" id="4.10.240.10">
    <property type="entry name" value="Zn(2)-C6 fungal-type DNA-binding domain"/>
    <property type="match status" value="1"/>
</dbReference>
<dbReference type="GO" id="GO:0008270">
    <property type="term" value="F:zinc ion binding"/>
    <property type="evidence" value="ECO:0007669"/>
    <property type="project" value="InterPro"/>
</dbReference>